<dbReference type="PROSITE" id="PS50862">
    <property type="entry name" value="AA_TRNA_LIGASE_II"/>
    <property type="match status" value="1"/>
</dbReference>
<dbReference type="OMA" id="HENENCA"/>
<evidence type="ECO:0000256" key="5">
    <source>
        <dbReference type="ARBA" id="ARBA00022917"/>
    </source>
</evidence>
<evidence type="ECO:0000256" key="3">
    <source>
        <dbReference type="ARBA" id="ARBA00022741"/>
    </source>
</evidence>
<dbReference type="GO" id="GO:0006433">
    <property type="term" value="P:prolyl-tRNA aminoacylation"/>
    <property type="evidence" value="ECO:0007669"/>
    <property type="project" value="InterPro"/>
</dbReference>
<dbReference type="InterPro" id="IPR045864">
    <property type="entry name" value="aa-tRNA-synth_II/BPL/LPL"/>
</dbReference>
<keyword evidence="5" id="KW-0648">Protein biosynthesis</keyword>
<dbReference type="GO" id="GO:0004827">
    <property type="term" value="F:proline-tRNA ligase activity"/>
    <property type="evidence" value="ECO:0007669"/>
    <property type="project" value="UniProtKB-EC"/>
</dbReference>
<evidence type="ECO:0000313" key="10">
    <source>
        <dbReference type="Proteomes" id="UP000887565"/>
    </source>
</evidence>
<dbReference type="Pfam" id="PF00587">
    <property type="entry name" value="tRNA-synt_2b"/>
    <property type="match status" value="1"/>
</dbReference>
<dbReference type="WBParaSite" id="nRc.2.0.1.t04564-RA">
    <property type="protein sequence ID" value="nRc.2.0.1.t04564-RA"/>
    <property type="gene ID" value="nRc.2.0.1.g04564"/>
</dbReference>
<name>A0A915HS45_ROMCU</name>
<dbReference type="SUPFAM" id="SSF55681">
    <property type="entry name" value="Class II aaRS and biotin synthetases"/>
    <property type="match status" value="1"/>
</dbReference>
<keyword evidence="4" id="KW-0067">ATP-binding</keyword>
<protein>
    <recommendedName>
        <fullName evidence="1">proline--tRNA ligase</fullName>
        <ecNumber evidence="1">6.1.1.15</ecNumber>
    </recommendedName>
    <alternativeName>
        <fullName evidence="7">Prolyl-tRNA synthetase</fullName>
    </alternativeName>
</protein>
<dbReference type="InterPro" id="IPR006195">
    <property type="entry name" value="aa-tRNA-synth_II"/>
</dbReference>
<keyword evidence="10" id="KW-1185">Reference proteome</keyword>
<dbReference type="InterPro" id="IPR050062">
    <property type="entry name" value="Pro-tRNA_synthetase"/>
</dbReference>
<organism evidence="10 11">
    <name type="scientific">Romanomermis culicivorax</name>
    <name type="common">Nematode worm</name>
    <dbReference type="NCBI Taxonomy" id="13658"/>
    <lineage>
        <taxon>Eukaryota</taxon>
        <taxon>Metazoa</taxon>
        <taxon>Ecdysozoa</taxon>
        <taxon>Nematoda</taxon>
        <taxon>Enoplea</taxon>
        <taxon>Dorylaimia</taxon>
        <taxon>Mermithida</taxon>
        <taxon>Mermithoidea</taxon>
        <taxon>Mermithidae</taxon>
        <taxon>Romanomermis</taxon>
    </lineage>
</organism>
<dbReference type="AlphaFoldDB" id="A0A915HS45"/>
<dbReference type="PANTHER" id="PTHR42753:SF10">
    <property type="entry name" value="PROLINE--TRNA LIGASE, MITOCHONDRIAL-RELATED"/>
    <property type="match status" value="1"/>
</dbReference>
<evidence type="ECO:0000256" key="7">
    <source>
        <dbReference type="ARBA" id="ARBA00029731"/>
    </source>
</evidence>
<evidence type="ECO:0000256" key="6">
    <source>
        <dbReference type="ARBA" id="ARBA00023146"/>
    </source>
</evidence>
<keyword evidence="2" id="KW-0436">Ligase</keyword>
<dbReference type="GO" id="GO:0005524">
    <property type="term" value="F:ATP binding"/>
    <property type="evidence" value="ECO:0007669"/>
    <property type="project" value="UniProtKB-KW"/>
</dbReference>
<reference evidence="11" key="1">
    <citation type="submission" date="2022-11" db="UniProtKB">
        <authorList>
            <consortium name="WormBaseParasite"/>
        </authorList>
    </citation>
    <scope>IDENTIFICATION</scope>
</reference>
<evidence type="ECO:0000259" key="9">
    <source>
        <dbReference type="PROSITE" id="PS50862"/>
    </source>
</evidence>
<dbReference type="PANTHER" id="PTHR42753">
    <property type="entry name" value="MITOCHONDRIAL RIBOSOME PROTEIN L39/PROLYL-TRNA LIGASE FAMILY MEMBER"/>
    <property type="match status" value="1"/>
</dbReference>
<evidence type="ECO:0000256" key="4">
    <source>
        <dbReference type="ARBA" id="ARBA00022840"/>
    </source>
</evidence>
<evidence type="ECO:0000256" key="8">
    <source>
        <dbReference type="ARBA" id="ARBA00047671"/>
    </source>
</evidence>
<dbReference type="InterPro" id="IPR002314">
    <property type="entry name" value="aa-tRNA-synt_IIb"/>
</dbReference>
<evidence type="ECO:0000256" key="1">
    <source>
        <dbReference type="ARBA" id="ARBA00012831"/>
    </source>
</evidence>
<proteinExistence type="predicted"/>
<dbReference type="Gene3D" id="3.30.930.10">
    <property type="entry name" value="Bira Bifunctional Protein, Domain 2"/>
    <property type="match status" value="1"/>
</dbReference>
<dbReference type="PRINTS" id="PR01046">
    <property type="entry name" value="TRNASYNTHPRO"/>
</dbReference>
<feature type="domain" description="Aminoacyl-transfer RNA synthetases class-II family profile" evidence="9">
    <location>
        <begin position="1"/>
        <end position="150"/>
    </location>
</feature>
<accession>A0A915HS45</accession>
<dbReference type="EC" id="6.1.1.15" evidence="1"/>
<evidence type="ECO:0000313" key="11">
    <source>
        <dbReference type="WBParaSite" id="nRc.2.0.1.t04564-RA"/>
    </source>
</evidence>
<sequence length="150" mass="17242">MRKNLFTTNDNNGNLLCLAPTHEEPATSLFLDKLHYGPKNLPFLLYQISTKFRDEALPRYGLLRSKEFLMKDLYSFHENENCAKETYDLVNESYARLLGDRLGLQFFRVKATSGAMGGTSSHEFHLENACGQDEILYCKKCRTGFNMEVL</sequence>
<comment type="catalytic activity">
    <reaction evidence="8">
        <text>tRNA(Pro) + L-proline + ATP = L-prolyl-tRNA(Pro) + AMP + diphosphate</text>
        <dbReference type="Rhea" id="RHEA:14305"/>
        <dbReference type="Rhea" id="RHEA-COMP:9700"/>
        <dbReference type="Rhea" id="RHEA-COMP:9702"/>
        <dbReference type="ChEBI" id="CHEBI:30616"/>
        <dbReference type="ChEBI" id="CHEBI:33019"/>
        <dbReference type="ChEBI" id="CHEBI:60039"/>
        <dbReference type="ChEBI" id="CHEBI:78442"/>
        <dbReference type="ChEBI" id="CHEBI:78532"/>
        <dbReference type="ChEBI" id="CHEBI:456215"/>
        <dbReference type="EC" id="6.1.1.15"/>
    </reaction>
</comment>
<keyword evidence="3" id="KW-0547">Nucleotide-binding</keyword>
<keyword evidence="6" id="KW-0030">Aminoacyl-tRNA synthetase</keyword>
<dbReference type="GO" id="GO:0005739">
    <property type="term" value="C:mitochondrion"/>
    <property type="evidence" value="ECO:0007669"/>
    <property type="project" value="TreeGrafter"/>
</dbReference>
<dbReference type="InterPro" id="IPR002316">
    <property type="entry name" value="Pro-tRNA-ligase_IIa"/>
</dbReference>
<evidence type="ECO:0000256" key="2">
    <source>
        <dbReference type="ARBA" id="ARBA00022598"/>
    </source>
</evidence>
<dbReference type="Proteomes" id="UP000887565">
    <property type="component" value="Unplaced"/>
</dbReference>